<keyword evidence="3" id="KW-0732">Signal</keyword>
<organism evidence="6 7">
    <name type="scientific">Allorhizobium borbori</name>
    <dbReference type="NCBI Taxonomy" id="485907"/>
    <lineage>
        <taxon>Bacteria</taxon>
        <taxon>Pseudomonadati</taxon>
        <taxon>Pseudomonadota</taxon>
        <taxon>Alphaproteobacteria</taxon>
        <taxon>Hyphomicrobiales</taxon>
        <taxon>Rhizobiaceae</taxon>
        <taxon>Rhizobium/Agrobacterium group</taxon>
        <taxon>Allorhizobium</taxon>
    </lineage>
</organism>
<dbReference type="EMBL" id="JACIDU010000011">
    <property type="protein sequence ID" value="MBB4104305.1"/>
    <property type="molecule type" value="Genomic_DNA"/>
</dbReference>
<feature type="transmembrane region" description="Helical" evidence="2">
    <location>
        <begin position="387"/>
        <end position="408"/>
    </location>
</feature>
<evidence type="ECO:0000256" key="1">
    <source>
        <dbReference type="SAM" id="MobiDB-lite"/>
    </source>
</evidence>
<evidence type="ECO:0000313" key="7">
    <source>
        <dbReference type="Proteomes" id="UP000584824"/>
    </source>
</evidence>
<feature type="transmembrane region" description="Helical" evidence="2">
    <location>
        <begin position="480"/>
        <end position="504"/>
    </location>
</feature>
<feature type="transmembrane region" description="Helical" evidence="2">
    <location>
        <begin position="241"/>
        <end position="261"/>
    </location>
</feature>
<dbReference type="Pfam" id="PF20990">
    <property type="entry name" value="DUF2207_C"/>
    <property type="match status" value="2"/>
</dbReference>
<evidence type="ECO:0000256" key="3">
    <source>
        <dbReference type="SAM" id="SignalP"/>
    </source>
</evidence>
<gene>
    <name evidence="6" type="ORF">GGQ66_002879</name>
</gene>
<dbReference type="Pfam" id="PF09972">
    <property type="entry name" value="DUF2207"/>
    <property type="match status" value="1"/>
</dbReference>
<evidence type="ECO:0000259" key="4">
    <source>
        <dbReference type="Pfam" id="PF09972"/>
    </source>
</evidence>
<evidence type="ECO:0000256" key="2">
    <source>
        <dbReference type="SAM" id="Phobius"/>
    </source>
</evidence>
<proteinExistence type="predicted"/>
<evidence type="ECO:0000259" key="5">
    <source>
        <dbReference type="Pfam" id="PF20990"/>
    </source>
</evidence>
<keyword evidence="7" id="KW-1185">Reference proteome</keyword>
<dbReference type="RefSeq" id="WP_183793391.1">
    <property type="nucleotide sequence ID" value="NZ_JACIDU010000011.1"/>
</dbReference>
<feature type="signal peptide" evidence="3">
    <location>
        <begin position="1"/>
        <end position="24"/>
    </location>
</feature>
<keyword evidence="2" id="KW-0812">Transmembrane</keyword>
<protein>
    <submittedName>
        <fullName evidence="6">Putative membrane protein YgcG</fullName>
    </submittedName>
</protein>
<feature type="region of interest" description="Disordered" evidence="1">
    <location>
        <begin position="613"/>
        <end position="644"/>
    </location>
</feature>
<sequence>MKPFLRLFVLLVLALGMAVSVARAEEFIQSYHAEIAVADDGELTVTESIRVRAEGNRIQRGIFRDFPLTQLGPDGRTRQVDFDVVSVERDGASEPWFTENVTGGLRIYTGSKDVYLPTGSHLYRITYKTGRQIRYFKDYDELMWNVTGNGWQFRMAEITATVTLPEGVRAEDTAVYTGRLGDKGRDARAFIEGNRVRFATTRAFGAGEGLTIDLKLPKGAIAAPSATQERWWWFRDNRDTLIGFGGLLVVFLYYFRAWVAVGRDPAAGVMVPRWDAPEGISPALVNYIDNKGFSGQGWTALSASALDLAVKGYVTLEDLKRSIVIRRTDKALPARLPEGQAALVSAIGEGGELVIDKAHGEQVERVGKAFRNAIEKEHRGKYYQSNALYIVGGVLLSLAALFGLLVFGGLNEDAVALLIVPVIAAIVIGVIAVKIGKGFRAGASLISRIGAIISLGFTGLVAVSIFGTIFATILTETTDHGAMVTLVAGGGIALVNTLFFFLMGAPTPLGRKLMDGIEGLRTYLTLAEKDRMNMAGAPEMSPSHFEKLLPYAVALGVEKPWTRTFETWLATAAAGAAAANYQPGWYNGNAGSFSDRIGGFSSSMASTIASTIPQPVSSSGSGFSGGGGGGFSGGGGGGGGGGGW</sequence>
<feature type="compositionally biased region" description="Gly residues" evidence="1">
    <location>
        <begin position="622"/>
        <end position="644"/>
    </location>
</feature>
<feature type="domain" description="Predicted membrane protein YciQ-like C-terminal" evidence="5">
    <location>
        <begin position="458"/>
        <end position="565"/>
    </location>
</feature>
<feature type="domain" description="DUF2207" evidence="4">
    <location>
        <begin position="28"/>
        <end position="214"/>
    </location>
</feature>
<comment type="caution">
    <text evidence="6">The sequence shown here is derived from an EMBL/GenBank/DDBJ whole genome shotgun (WGS) entry which is preliminary data.</text>
</comment>
<feature type="chain" id="PRO_5031450514" evidence="3">
    <location>
        <begin position="25"/>
        <end position="644"/>
    </location>
</feature>
<dbReference type="AlphaFoldDB" id="A0A7W6K352"/>
<keyword evidence="2" id="KW-1133">Transmembrane helix</keyword>
<reference evidence="6 7" key="1">
    <citation type="submission" date="2020-08" db="EMBL/GenBank/DDBJ databases">
        <title>Genomic Encyclopedia of Type Strains, Phase IV (KMG-IV): sequencing the most valuable type-strain genomes for metagenomic binning, comparative biology and taxonomic classification.</title>
        <authorList>
            <person name="Goeker M."/>
        </authorList>
    </citation>
    <scope>NUCLEOTIDE SEQUENCE [LARGE SCALE GENOMIC DNA]</scope>
    <source>
        <strain evidence="6 7">DSM 26385</strain>
    </source>
</reference>
<dbReference type="InterPro" id="IPR018702">
    <property type="entry name" value="DUF2207"/>
</dbReference>
<feature type="transmembrane region" description="Helical" evidence="2">
    <location>
        <begin position="414"/>
        <end position="433"/>
    </location>
</feature>
<dbReference type="Proteomes" id="UP000584824">
    <property type="component" value="Unassembled WGS sequence"/>
</dbReference>
<accession>A0A7W6K352</accession>
<evidence type="ECO:0000313" key="6">
    <source>
        <dbReference type="EMBL" id="MBB4104305.1"/>
    </source>
</evidence>
<name>A0A7W6K352_9HYPH</name>
<feature type="transmembrane region" description="Helical" evidence="2">
    <location>
        <begin position="445"/>
        <end position="474"/>
    </location>
</feature>
<keyword evidence="2" id="KW-0472">Membrane</keyword>
<feature type="domain" description="Predicted membrane protein YciQ-like C-terminal" evidence="5">
    <location>
        <begin position="275"/>
        <end position="437"/>
    </location>
</feature>
<dbReference type="InterPro" id="IPR048389">
    <property type="entry name" value="YciQ-like_C"/>
</dbReference>